<dbReference type="AlphaFoldDB" id="A0A4S1XCR3"/>
<reference evidence="1 2" key="1">
    <citation type="submission" date="2019-04" db="EMBL/GenBank/DDBJ databases">
        <title>Sphingomonas psychrotolerans sp. nov., isolated from soil in the Tianshan Mountains, Xinjiang, China.</title>
        <authorList>
            <person name="Luo Y."/>
            <person name="Sheng H."/>
        </authorList>
    </citation>
    <scope>NUCLEOTIDE SEQUENCE [LARGE SCALE GENOMIC DNA]</scope>
    <source>
        <strain evidence="1 2">ZFGT-11</strain>
    </source>
</reference>
<keyword evidence="2" id="KW-1185">Reference proteome</keyword>
<dbReference type="Pfam" id="PF10741">
    <property type="entry name" value="T2SSM_b"/>
    <property type="match status" value="1"/>
</dbReference>
<dbReference type="Proteomes" id="UP000306147">
    <property type="component" value="Unassembled WGS sequence"/>
</dbReference>
<sequence length="152" mass="15454">MRVPPLALGTGAGLLVLALLAPATGTALGELAAARTARSQLALAAAQPERRTPLAAAGVALGAPDAAAGRAAMMARLQRLAKAGGVLVEETSGMEAPQGLVVLRVRVSGAEKAVFALADAFEREQPLMRFRRWSIEPVAGGVRLAAEAVAVQ</sequence>
<evidence type="ECO:0000313" key="1">
    <source>
        <dbReference type="EMBL" id="TGX54249.1"/>
    </source>
</evidence>
<proteinExistence type="predicted"/>
<organism evidence="1 2">
    <name type="scientific">Sphingomonas gei</name>
    <dbReference type="NCBI Taxonomy" id="1395960"/>
    <lineage>
        <taxon>Bacteria</taxon>
        <taxon>Pseudomonadati</taxon>
        <taxon>Pseudomonadota</taxon>
        <taxon>Alphaproteobacteria</taxon>
        <taxon>Sphingomonadales</taxon>
        <taxon>Sphingomonadaceae</taxon>
        <taxon>Sphingomonas</taxon>
    </lineage>
</organism>
<accession>A0A4S1XCR3</accession>
<dbReference type="EMBL" id="SRXT01000003">
    <property type="protein sequence ID" value="TGX54249.1"/>
    <property type="molecule type" value="Genomic_DNA"/>
</dbReference>
<dbReference type="OrthoDB" id="7584655at2"/>
<dbReference type="RefSeq" id="WP_135963487.1">
    <property type="nucleotide sequence ID" value="NZ_SRXT01000003.1"/>
</dbReference>
<name>A0A4S1XCR3_9SPHN</name>
<gene>
    <name evidence="1" type="ORF">E5A73_09055</name>
</gene>
<dbReference type="InterPro" id="IPR034756">
    <property type="entry name" value="T2SSM_b"/>
</dbReference>
<protein>
    <submittedName>
        <fullName evidence="1">Uncharacterized protein</fullName>
    </submittedName>
</protein>
<evidence type="ECO:0000313" key="2">
    <source>
        <dbReference type="Proteomes" id="UP000306147"/>
    </source>
</evidence>
<comment type="caution">
    <text evidence="1">The sequence shown here is derived from an EMBL/GenBank/DDBJ whole genome shotgun (WGS) entry which is preliminary data.</text>
</comment>